<organism evidence="2 3">
    <name type="scientific">Actinia tenebrosa</name>
    <name type="common">Australian red waratah sea anemone</name>
    <dbReference type="NCBI Taxonomy" id="6105"/>
    <lineage>
        <taxon>Eukaryota</taxon>
        <taxon>Metazoa</taxon>
        <taxon>Cnidaria</taxon>
        <taxon>Anthozoa</taxon>
        <taxon>Hexacorallia</taxon>
        <taxon>Actiniaria</taxon>
        <taxon>Actiniidae</taxon>
        <taxon>Actinia</taxon>
    </lineage>
</organism>
<evidence type="ECO:0000313" key="2">
    <source>
        <dbReference type="Proteomes" id="UP000515163"/>
    </source>
</evidence>
<name>A0A6P8HJ28_ACTTE</name>
<dbReference type="KEGG" id="aten:116289883"/>
<feature type="region of interest" description="Disordered" evidence="1">
    <location>
        <begin position="176"/>
        <end position="230"/>
    </location>
</feature>
<dbReference type="InParanoid" id="A0A6P8HJ28"/>
<keyword evidence="2" id="KW-1185">Reference proteome</keyword>
<proteinExistence type="predicted"/>
<sequence length="230" mass="26065">MASNSDQAACQSTSSKKKFVCQFGLRSYHKVRGDPVIEGVCAFFGRLLQCSSPVTLQVYEEVAAIRFGGWEPGSAPSKELLTLVSSRMKTLKSKGEIKESDNPEVPKLLLLKKDKYFEEADRVKTWYFLKRWRCDDRCDFCRNKRNAFPKYLDNFNVDIASPFLGVLEDMLGEHQRTTDDKSDVDDAVSKDNDDDDTGDDDLYTECFISNNSFSGNTDDDDDEFSDVSES</sequence>
<gene>
    <name evidence="3" type="primary">LOC116289883</name>
</gene>
<dbReference type="AlphaFoldDB" id="A0A6P8HJ28"/>
<accession>A0A6P8HJ28</accession>
<reference evidence="3" key="1">
    <citation type="submission" date="2025-08" db="UniProtKB">
        <authorList>
            <consortium name="RefSeq"/>
        </authorList>
    </citation>
    <scope>IDENTIFICATION</scope>
    <source>
        <tissue evidence="3">Tentacle</tissue>
    </source>
</reference>
<evidence type="ECO:0000256" key="1">
    <source>
        <dbReference type="SAM" id="MobiDB-lite"/>
    </source>
</evidence>
<feature type="compositionally biased region" description="Acidic residues" evidence="1">
    <location>
        <begin position="217"/>
        <end position="230"/>
    </location>
</feature>
<dbReference type="GeneID" id="116289883"/>
<dbReference type="Proteomes" id="UP000515163">
    <property type="component" value="Unplaced"/>
</dbReference>
<evidence type="ECO:0000313" key="3">
    <source>
        <dbReference type="RefSeq" id="XP_031552682.1"/>
    </source>
</evidence>
<dbReference type="OrthoDB" id="5981150at2759"/>
<dbReference type="RefSeq" id="XP_031552682.1">
    <property type="nucleotide sequence ID" value="XM_031696822.1"/>
</dbReference>
<feature type="compositionally biased region" description="Acidic residues" evidence="1">
    <location>
        <begin position="182"/>
        <end position="203"/>
    </location>
</feature>
<protein>
    <submittedName>
        <fullName evidence="3">Uncharacterized protein LOC116289883</fullName>
    </submittedName>
</protein>